<dbReference type="CDD" id="cd00555">
    <property type="entry name" value="Maf"/>
    <property type="match status" value="1"/>
</dbReference>
<dbReference type="NCBIfam" id="TIGR00172">
    <property type="entry name" value="maf"/>
    <property type="match status" value="1"/>
</dbReference>
<dbReference type="Proteomes" id="UP000543642">
    <property type="component" value="Unassembled WGS sequence"/>
</dbReference>
<feature type="site" description="Important for substrate specificity" evidence="3">
    <location>
        <position position="163"/>
    </location>
</feature>
<dbReference type="Pfam" id="PF02545">
    <property type="entry name" value="Maf"/>
    <property type="match status" value="1"/>
</dbReference>
<name>A0A7W8M409_9FIRM</name>
<sequence>MKIILASASPRRRELLSQGGLEFLVIPSQVEEHMEGDTPQQVVMSLARQKAEDVFDKIKADYLQKSGERFVVLGADTIVVCDGKLLGKPSGPKEAFDMLKLLSGRSHQVYTGVCLCAAGDGDICRDVFFGCTTVSMYPISDAQARWYVDSGEPLDKAGSYAIQGLGGVFIKEIQGDYNNVVGLPLSLVWHHLDDMGMLSELKAGPGAAGIKTEEYRGDKGKDTNDEIDRNEQAGSET</sequence>
<keyword evidence="2 3" id="KW-0378">Hydrolase</keyword>
<dbReference type="PANTHER" id="PTHR43213:SF5">
    <property type="entry name" value="BIFUNCTIONAL DTTP_UTP PYROPHOSPHATASE_METHYLTRANSFERASE PROTEIN-RELATED"/>
    <property type="match status" value="1"/>
</dbReference>
<dbReference type="GO" id="GO:0005737">
    <property type="term" value="C:cytoplasm"/>
    <property type="evidence" value="ECO:0007669"/>
    <property type="project" value="UniProtKB-SubCell"/>
</dbReference>
<feature type="region of interest" description="Disordered" evidence="4">
    <location>
        <begin position="206"/>
        <end position="237"/>
    </location>
</feature>
<evidence type="ECO:0000256" key="2">
    <source>
        <dbReference type="ARBA" id="ARBA00022801"/>
    </source>
</evidence>
<comment type="subcellular location">
    <subcellularLocation>
        <location evidence="3">Cytoplasm</location>
    </subcellularLocation>
</comment>
<organism evidence="5 6">
    <name type="scientific">Catenibacillus scindens</name>
    <dbReference type="NCBI Taxonomy" id="673271"/>
    <lineage>
        <taxon>Bacteria</taxon>
        <taxon>Bacillati</taxon>
        <taxon>Bacillota</taxon>
        <taxon>Clostridia</taxon>
        <taxon>Lachnospirales</taxon>
        <taxon>Lachnospiraceae</taxon>
        <taxon>Catenibacillus</taxon>
    </lineage>
</organism>
<dbReference type="InterPro" id="IPR029001">
    <property type="entry name" value="ITPase-like_fam"/>
</dbReference>
<proteinExistence type="inferred from homology"/>
<feature type="compositionally biased region" description="Basic and acidic residues" evidence="4">
    <location>
        <begin position="211"/>
        <end position="231"/>
    </location>
</feature>
<evidence type="ECO:0000256" key="4">
    <source>
        <dbReference type="SAM" id="MobiDB-lite"/>
    </source>
</evidence>
<dbReference type="EC" id="3.6.1.9" evidence="3"/>
<evidence type="ECO:0000256" key="1">
    <source>
        <dbReference type="ARBA" id="ARBA00001968"/>
    </source>
</evidence>
<comment type="catalytic activity">
    <reaction evidence="3">
        <text>dTTP + H2O = dTMP + diphosphate + H(+)</text>
        <dbReference type="Rhea" id="RHEA:28534"/>
        <dbReference type="ChEBI" id="CHEBI:15377"/>
        <dbReference type="ChEBI" id="CHEBI:15378"/>
        <dbReference type="ChEBI" id="CHEBI:33019"/>
        <dbReference type="ChEBI" id="CHEBI:37568"/>
        <dbReference type="ChEBI" id="CHEBI:63528"/>
        <dbReference type="EC" id="3.6.1.9"/>
    </reaction>
</comment>
<evidence type="ECO:0000256" key="3">
    <source>
        <dbReference type="HAMAP-Rule" id="MF_00528"/>
    </source>
</evidence>
<keyword evidence="6" id="KW-1185">Reference proteome</keyword>
<comment type="function">
    <text evidence="3">Nucleoside triphosphate pyrophosphatase that hydrolyzes dTTP and UTP. May have a dual role in cell division arrest and in preventing the incorporation of modified nucleotides into cellular nucleic acids.</text>
</comment>
<comment type="catalytic activity">
    <reaction evidence="3">
        <text>UTP + H2O = UMP + diphosphate + H(+)</text>
        <dbReference type="Rhea" id="RHEA:29395"/>
        <dbReference type="ChEBI" id="CHEBI:15377"/>
        <dbReference type="ChEBI" id="CHEBI:15378"/>
        <dbReference type="ChEBI" id="CHEBI:33019"/>
        <dbReference type="ChEBI" id="CHEBI:46398"/>
        <dbReference type="ChEBI" id="CHEBI:57865"/>
        <dbReference type="EC" id="3.6.1.9"/>
    </reaction>
</comment>
<keyword evidence="3" id="KW-0546">Nucleotide metabolism</keyword>
<keyword evidence="3" id="KW-0963">Cytoplasm</keyword>
<protein>
    <recommendedName>
        <fullName evidence="3">dTTP/UTP pyrophosphatase</fullName>
        <shortName evidence="3">dTTPase/UTPase</shortName>
        <ecNumber evidence="3">3.6.1.9</ecNumber>
    </recommendedName>
    <alternativeName>
        <fullName evidence="3">Nucleoside triphosphate pyrophosphatase</fullName>
    </alternativeName>
    <alternativeName>
        <fullName evidence="3">Nucleotide pyrophosphatase</fullName>
        <shortName evidence="3">Nucleotide PPase</shortName>
    </alternativeName>
</protein>
<evidence type="ECO:0000313" key="6">
    <source>
        <dbReference type="Proteomes" id="UP000543642"/>
    </source>
</evidence>
<dbReference type="GO" id="GO:0009117">
    <property type="term" value="P:nucleotide metabolic process"/>
    <property type="evidence" value="ECO:0007669"/>
    <property type="project" value="UniProtKB-KW"/>
</dbReference>
<dbReference type="HAMAP" id="MF_00528">
    <property type="entry name" value="Maf"/>
    <property type="match status" value="1"/>
</dbReference>
<feature type="site" description="Important for substrate specificity" evidence="3">
    <location>
        <position position="77"/>
    </location>
</feature>
<comment type="caution">
    <text evidence="5">The sequence shown here is derived from an EMBL/GenBank/DDBJ whole genome shotgun (WGS) entry which is preliminary data.</text>
</comment>
<accession>A0A7W8M409</accession>
<gene>
    <name evidence="5" type="ORF">HNP82_000186</name>
</gene>
<dbReference type="PANTHER" id="PTHR43213">
    <property type="entry name" value="BIFUNCTIONAL DTTP/UTP PYROPHOSPHATASE/METHYLTRANSFERASE PROTEIN-RELATED"/>
    <property type="match status" value="1"/>
</dbReference>
<dbReference type="PIRSF" id="PIRSF006305">
    <property type="entry name" value="Maf"/>
    <property type="match status" value="1"/>
</dbReference>
<comment type="similarity">
    <text evidence="3">Belongs to the Maf family. YhdE subfamily.</text>
</comment>
<dbReference type="Gene3D" id="3.90.950.10">
    <property type="match status" value="1"/>
</dbReference>
<feature type="active site" description="Proton acceptor" evidence="3">
    <location>
        <position position="76"/>
    </location>
</feature>
<feature type="site" description="Important for substrate specificity" evidence="3">
    <location>
        <position position="11"/>
    </location>
</feature>
<reference evidence="5 6" key="1">
    <citation type="submission" date="2020-08" db="EMBL/GenBank/DDBJ databases">
        <title>Genomic Encyclopedia of Type Strains, Phase IV (KMG-IV): sequencing the most valuable type-strain genomes for metagenomic binning, comparative biology and taxonomic classification.</title>
        <authorList>
            <person name="Goeker M."/>
        </authorList>
    </citation>
    <scope>NUCLEOTIDE SEQUENCE [LARGE SCALE GENOMIC DNA]</scope>
    <source>
        <strain evidence="5 6">DSM 106146</strain>
    </source>
</reference>
<comment type="caution">
    <text evidence="3">Lacks conserved residue(s) required for the propagation of feature annotation.</text>
</comment>
<dbReference type="RefSeq" id="WP_330599349.1">
    <property type="nucleotide sequence ID" value="NZ_CAWVEG010000031.1"/>
</dbReference>
<dbReference type="GO" id="GO:0047429">
    <property type="term" value="F:nucleoside triphosphate diphosphatase activity"/>
    <property type="evidence" value="ECO:0007669"/>
    <property type="project" value="UniProtKB-EC"/>
</dbReference>
<dbReference type="EMBL" id="JACHFW010000001">
    <property type="protein sequence ID" value="MBB5263092.1"/>
    <property type="molecule type" value="Genomic_DNA"/>
</dbReference>
<dbReference type="SUPFAM" id="SSF52972">
    <property type="entry name" value="ITPase-like"/>
    <property type="match status" value="1"/>
</dbReference>
<comment type="cofactor">
    <cofactor evidence="1 3">
        <name>a divalent metal cation</name>
        <dbReference type="ChEBI" id="CHEBI:60240"/>
    </cofactor>
</comment>
<evidence type="ECO:0000313" key="5">
    <source>
        <dbReference type="EMBL" id="MBB5263092.1"/>
    </source>
</evidence>
<dbReference type="AlphaFoldDB" id="A0A7W8M409"/>
<dbReference type="InterPro" id="IPR003697">
    <property type="entry name" value="Maf-like"/>
</dbReference>